<keyword evidence="3" id="KW-0539">Nucleus</keyword>
<evidence type="ECO:0000256" key="4">
    <source>
        <dbReference type="SAM" id="Coils"/>
    </source>
</evidence>
<evidence type="ECO:0000259" key="6">
    <source>
        <dbReference type="Pfam" id="PF13874"/>
    </source>
</evidence>
<comment type="subcellular location">
    <subcellularLocation>
        <location evidence="1">Nucleus</location>
    </subcellularLocation>
</comment>
<dbReference type="HOGENOM" id="CLU_023804_0_1_1"/>
<feature type="compositionally biased region" description="Polar residues" evidence="5">
    <location>
        <begin position="23"/>
        <end position="40"/>
    </location>
</feature>
<evidence type="ECO:0000256" key="2">
    <source>
        <dbReference type="ARBA" id="ARBA00022448"/>
    </source>
</evidence>
<keyword evidence="2" id="KW-0813">Transport</keyword>
<dbReference type="GeneID" id="19977652"/>
<dbReference type="Proteomes" id="UP000030752">
    <property type="component" value="Unassembled WGS sequence"/>
</dbReference>
<dbReference type="EMBL" id="KB822714">
    <property type="protein sequence ID" value="ETN44643.1"/>
    <property type="molecule type" value="Genomic_DNA"/>
</dbReference>
<dbReference type="GO" id="GO:0006999">
    <property type="term" value="P:nuclear pore organization"/>
    <property type="evidence" value="ECO:0007669"/>
    <property type="project" value="TreeGrafter"/>
</dbReference>
<evidence type="ECO:0000313" key="8">
    <source>
        <dbReference type="Proteomes" id="UP000030752"/>
    </source>
</evidence>
<dbReference type="RefSeq" id="XP_008713206.1">
    <property type="nucleotide sequence ID" value="XM_008714984.1"/>
</dbReference>
<dbReference type="Pfam" id="PF18570">
    <property type="entry name" value="Nup54_57_C"/>
    <property type="match status" value="1"/>
</dbReference>
<evidence type="ECO:0000256" key="3">
    <source>
        <dbReference type="ARBA" id="ARBA00023242"/>
    </source>
</evidence>
<feature type="domain" description="Nucleoporin Nup54 alpha-helical" evidence="6">
    <location>
        <begin position="172"/>
        <end position="308"/>
    </location>
</feature>
<dbReference type="Gene3D" id="1.20.5.490">
    <property type="entry name" value="Single helix bin"/>
    <property type="match status" value="1"/>
</dbReference>
<feature type="coiled-coil region" evidence="4">
    <location>
        <begin position="341"/>
        <end position="368"/>
    </location>
</feature>
<dbReference type="InterPro" id="IPR025712">
    <property type="entry name" value="Nup54_alpha-helical_dom"/>
</dbReference>
<accession>W2S9D1</accession>
<dbReference type="OrthoDB" id="6162375at2759"/>
<evidence type="ECO:0000313" key="7">
    <source>
        <dbReference type="EMBL" id="ETN44643.1"/>
    </source>
</evidence>
<keyword evidence="8" id="KW-1185">Reference proteome</keyword>
<proteinExistence type="predicted"/>
<reference evidence="7 8" key="1">
    <citation type="submission" date="2013-03" db="EMBL/GenBank/DDBJ databases">
        <title>The Genome Sequence of Phialophora europaea CBS 101466.</title>
        <authorList>
            <consortium name="The Broad Institute Genomics Platform"/>
            <person name="Cuomo C."/>
            <person name="de Hoog S."/>
            <person name="Gorbushina A."/>
            <person name="Walker B."/>
            <person name="Young S.K."/>
            <person name="Zeng Q."/>
            <person name="Gargeya S."/>
            <person name="Fitzgerald M."/>
            <person name="Haas B."/>
            <person name="Abouelleil A."/>
            <person name="Allen A.W."/>
            <person name="Alvarado L."/>
            <person name="Arachchi H.M."/>
            <person name="Berlin A.M."/>
            <person name="Chapman S.B."/>
            <person name="Gainer-Dewar J."/>
            <person name="Goldberg J."/>
            <person name="Griggs A."/>
            <person name="Gujja S."/>
            <person name="Hansen M."/>
            <person name="Howarth C."/>
            <person name="Imamovic A."/>
            <person name="Ireland A."/>
            <person name="Larimer J."/>
            <person name="McCowan C."/>
            <person name="Murphy C."/>
            <person name="Pearson M."/>
            <person name="Poon T.W."/>
            <person name="Priest M."/>
            <person name="Roberts A."/>
            <person name="Saif S."/>
            <person name="Shea T."/>
            <person name="Sisk P."/>
            <person name="Sykes S."/>
            <person name="Wortman J."/>
            <person name="Nusbaum C."/>
            <person name="Birren B."/>
        </authorList>
    </citation>
    <scope>NUCLEOTIDE SEQUENCE [LARGE SCALE GENOMIC DNA]</scope>
    <source>
        <strain evidence="7 8">CBS 101466</strain>
    </source>
</reference>
<organism evidence="7 8">
    <name type="scientific">Cyphellophora europaea (strain CBS 101466)</name>
    <name type="common">Phialophora europaea</name>
    <dbReference type="NCBI Taxonomy" id="1220924"/>
    <lineage>
        <taxon>Eukaryota</taxon>
        <taxon>Fungi</taxon>
        <taxon>Dikarya</taxon>
        <taxon>Ascomycota</taxon>
        <taxon>Pezizomycotina</taxon>
        <taxon>Eurotiomycetes</taxon>
        <taxon>Chaetothyriomycetidae</taxon>
        <taxon>Chaetothyriales</taxon>
        <taxon>Cyphellophoraceae</taxon>
        <taxon>Cyphellophora</taxon>
    </lineage>
</organism>
<feature type="compositionally biased region" description="Polar residues" evidence="5">
    <location>
        <begin position="1"/>
        <end position="14"/>
    </location>
</feature>
<dbReference type="GO" id="GO:0017056">
    <property type="term" value="F:structural constituent of nuclear pore"/>
    <property type="evidence" value="ECO:0007669"/>
    <property type="project" value="TreeGrafter"/>
</dbReference>
<dbReference type="InParanoid" id="W2S9D1"/>
<keyword evidence="4" id="KW-0175">Coiled coil</keyword>
<feature type="region of interest" description="Disordered" evidence="5">
    <location>
        <begin position="1"/>
        <end position="100"/>
    </location>
</feature>
<dbReference type="Pfam" id="PF13874">
    <property type="entry name" value="Nup54"/>
    <property type="match status" value="1"/>
</dbReference>
<dbReference type="GO" id="GO:0006607">
    <property type="term" value="P:NLS-bearing protein import into nucleus"/>
    <property type="evidence" value="ECO:0007669"/>
    <property type="project" value="TreeGrafter"/>
</dbReference>
<dbReference type="GO" id="GO:0036228">
    <property type="term" value="P:protein localization to nuclear inner membrane"/>
    <property type="evidence" value="ECO:0007669"/>
    <property type="project" value="TreeGrafter"/>
</dbReference>
<evidence type="ECO:0000256" key="5">
    <source>
        <dbReference type="SAM" id="MobiDB-lite"/>
    </source>
</evidence>
<dbReference type="Gene3D" id="1.20.5.3600">
    <property type="match status" value="1"/>
</dbReference>
<dbReference type="VEuPathDB" id="FungiDB:HMPREF1541_10313"/>
<name>W2S9D1_CYPE1</name>
<dbReference type="PANTHER" id="PTHR13000">
    <property type="entry name" value="NUCLEOPORIN P54"/>
    <property type="match status" value="1"/>
</dbReference>
<dbReference type="GO" id="GO:0044613">
    <property type="term" value="C:nuclear pore central transport channel"/>
    <property type="evidence" value="ECO:0007669"/>
    <property type="project" value="TreeGrafter"/>
</dbReference>
<dbReference type="AlphaFoldDB" id="W2S9D1"/>
<evidence type="ECO:0000256" key="1">
    <source>
        <dbReference type="ARBA" id="ARBA00004123"/>
    </source>
</evidence>
<dbReference type="STRING" id="1220924.W2S9D1"/>
<sequence length="387" mass="43432">MSSLFGNSTNTANTGAKPGGIFSLNTQPSGGLFGNTQQNKPGELKGFGFSTQNQNTTQGSSVFGSSTQQQNNTSSKPGLFTFGQSQQQQDANNPPQRDLSQTLRFGNSVVNAQQAAQALWEEGRGLGVYRSIPDQMEIVKDKWDAATLSSPLQAYLYAYVGDERNALHYRPGPDEDETKWEEAVTKRPGPAWVPVLVRGFGNMANKAQLQMETIAKCNMLLNEINTSLDMQLETHNQKVTARLAECKRRQTAASRRTLALAVKVQILRNKGYVMDNAEEELKSKLEKLERDVCDPALDAREQEIWARMLGIRERAKRLKAEMEKITPAALAEEPVLDEETVKQAKEILEAYDTQLRHLHKELQLVQQEYQDWEKFSKGNDSNPLRRR</sequence>
<gene>
    <name evidence="7" type="ORF">HMPREF1541_10313</name>
</gene>
<dbReference type="eggNOG" id="KOG3091">
    <property type="taxonomic scope" value="Eukaryota"/>
</dbReference>
<dbReference type="PANTHER" id="PTHR13000:SF0">
    <property type="entry name" value="NUCLEOPORIN P54"/>
    <property type="match status" value="1"/>
</dbReference>
<dbReference type="InterPro" id="IPR024864">
    <property type="entry name" value="Nup54/Nup57/Nup44"/>
</dbReference>
<feature type="compositionally biased region" description="Polar residues" evidence="5">
    <location>
        <begin position="49"/>
        <end position="64"/>
    </location>
</feature>
<feature type="compositionally biased region" description="Low complexity" evidence="5">
    <location>
        <begin position="65"/>
        <end position="75"/>
    </location>
</feature>
<feature type="compositionally biased region" description="Polar residues" evidence="5">
    <location>
        <begin position="82"/>
        <end position="100"/>
    </location>
</feature>
<protein>
    <recommendedName>
        <fullName evidence="6">Nucleoporin Nup54 alpha-helical domain-containing protein</fullName>
    </recommendedName>
</protein>